<evidence type="ECO:0000313" key="2">
    <source>
        <dbReference type="Proteomes" id="UP001392318"/>
    </source>
</evidence>
<dbReference type="EMBL" id="JAYMRU010000061">
    <property type="protein sequence ID" value="MEM5406155.1"/>
    <property type="molecule type" value="Genomic_DNA"/>
</dbReference>
<accession>A0ACC6RZ21</accession>
<sequence length="151" mass="16498">MGDWWSLLILRDAMMGLTRFDEFRESLGISPTILSRRLKQLVSSGILERKVSAESPVRVEYLLTELGKAFEPVLLLLHSFGNAHFAPEGASAVVVHGRAGEATDLRVVDRISGKDASWPEFWLVPGDAAGEAMRSKLATVNSQFGNQTVGS</sequence>
<organism evidence="1 2">
    <name type="scientific">Paraburkholderia unamae</name>
    <dbReference type="NCBI Taxonomy" id="219649"/>
    <lineage>
        <taxon>Bacteria</taxon>
        <taxon>Pseudomonadati</taxon>
        <taxon>Pseudomonadota</taxon>
        <taxon>Betaproteobacteria</taxon>
        <taxon>Burkholderiales</taxon>
        <taxon>Burkholderiaceae</taxon>
        <taxon>Paraburkholderia</taxon>
    </lineage>
</organism>
<comment type="caution">
    <text evidence="1">The sequence shown here is derived from an EMBL/GenBank/DDBJ whole genome shotgun (WGS) entry which is preliminary data.</text>
</comment>
<evidence type="ECO:0000313" key="1">
    <source>
        <dbReference type="EMBL" id="MEM5406155.1"/>
    </source>
</evidence>
<gene>
    <name evidence="1" type="ORF">VSR83_40285</name>
</gene>
<protein>
    <submittedName>
        <fullName evidence="1">Helix-turn-helix domain-containing protein</fullName>
    </submittedName>
</protein>
<keyword evidence="2" id="KW-1185">Reference proteome</keyword>
<dbReference type="Proteomes" id="UP001392318">
    <property type="component" value="Unassembled WGS sequence"/>
</dbReference>
<proteinExistence type="predicted"/>
<reference evidence="1" key="1">
    <citation type="submission" date="2024-01" db="EMBL/GenBank/DDBJ databases">
        <title>The diversity of rhizobia nodulating Mimosa spp. in eleven states of Brazil covering several biomes is determined by host plant, location, and edaphic factors.</title>
        <authorList>
            <person name="Rouws L."/>
            <person name="Barauna A."/>
            <person name="Beukes C."/>
            <person name="De Faria S.M."/>
            <person name="Gross E."/>
            <person name="Dos Reis Junior F.B."/>
            <person name="Simon M."/>
            <person name="Maluk M."/>
            <person name="Odee D.W."/>
            <person name="Kenicer G."/>
            <person name="Young J.P.W."/>
            <person name="Reis V.M."/>
            <person name="Zilli J."/>
            <person name="James E.K."/>
        </authorList>
    </citation>
    <scope>NUCLEOTIDE SEQUENCE</scope>
    <source>
        <strain evidence="1">JPY452</strain>
    </source>
</reference>
<name>A0ACC6RZ21_9BURK</name>